<gene>
    <name evidence="2" type="ORF">AXF42_Ash016939</name>
</gene>
<dbReference type="EMBL" id="KZ454678">
    <property type="protein sequence ID" value="PKA45912.1"/>
    <property type="molecule type" value="Genomic_DNA"/>
</dbReference>
<evidence type="ECO:0000313" key="3">
    <source>
        <dbReference type="Proteomes" id="UP000236161"/>
    </source>
</evidence>
<evidence type="ECO:0000313" key="2">
    <source>
        <dbReference type="EMBL" id="PKA45912.1"/>
    </source>
</evidence>
<reference evidence="2 3" key="1">
    <citation type="journal article" date="2017" name="Nature">
        <title>The Apostasia genome and the evolution of orchids.</title>
        <authorList>
            <person name="Zhang G.Q."/>
            <person name="Liu K.W."/>
            <person name="Li Z."/>
            <person name="Lohaus R."/>
            <person name="Hsiao Y.Y."/>
            <person name="Niu S.C."/>
            <person name="Wang J.Y."/>
            <person name="Lin Y.C."/>
            <person name="Xu Q."/>
            <person name="Chen L.J."/>
            <person name="Yoshida K."/>
            <person name="Fujiwara S."/>
            <person name="Wang Z.W."/>
            <person name="Zhang Y.Q."/>
            <person name="Mitsuda N."/>
            <person name="Wang M."/>
            <person name="Liu G.H."/>
            <person name="Pecoraro L."/>
            <person name="Huang H.X."/>
            <person name="Xiao X.J."/>
            <person name="Lin M."/>
            <person name="Wu X.Y."/>
            <person name="Wu W.L."/>
            <person name="Chen Y.Y."/>
            <person name="Chang S.B."/>
            <person name="Sakamoto S."/>
            <person name="Ohme-Takagi M."/>
            <person name="Yagi M."/>
            <person name="Zeng S.J."/>
            <person name="Shen C.Y."/>
            <person name="Yeh C.M."/>
            <person name="Luo Y.B."/>
            <person name="Tsai W.C."/>
            <person name="Van de Peer Y."/>
            <person name="Liu Z.J."/>
        </authorList>
    </citation>
    <scope>NUCLEOTIDE SEQUENCE [LARGE SCALE GENOMIC DNA]</scope>
    <source>
        <strain evidence="3">cv. Shenzhen</strain>
        <tissue evidence="2">Stem</tissue>
    </source>
</reference>
<dbReference type="AlphaFoldDB" id="A0A2H9ZRJ7"/>
<accession>A0A2H9ZRJ7</accession>
<name>A0A2H9ZRJ7_9ASPA</name>
<evidence type="ECO:0000256" key="1">
    <source>
        <dbReference type="SAM" id="MobiDB-lite"/>
    </source>
</evidence>
<protein>
    <submittedName>
        <fullName evidence="2">Uncharacterized protein</fullName>
    </submittedName>
</protein>
<sequence>MREEREGSSRETTISRRKKGESFFFFCRRRRGAKRCCSFARRCRHLAREQRASNKTTSRTYTEEALYISYIVNPNSRIIRTPVVLYLGWLRAKEWSPTAPESHRRGRKPDTRNPTQRTHLWCDPASLVSHVGLTSGPSEWPQR</sequence>
<feature type="region of interest" description="Disordered" evidence="1">
    <location>
        <begin position="95"/>
        <end position="118"/>
    </location>
</feature>
<keyword evidence="3" id="KW-1185">Reference proteome</keyword>
<dbReference type="Proteomes" id="UP000236161">
    <property type="component" value="Unassembled WGS sequence"/>
</dbReference>
<organism evidence="2 3">
    <name type="scientific">Apostasia shenzhenica</name>
    <dbReference type="NCBI Taxonomy" id="1088818"/>
    <lineage>
        <taxon>Eukaryota</taxon>
        <taxon>Viridiplantae</taxon>
        <taxon>Streptophyta</taxon>
        <taxon>Embryophyta</taxon>
        <taxon>Tracheophyta</taxon>
        <taxon>Spermatophyta</taxon>
        <taxon>Magnoliopsida</taxon>
        <taxon>Liliopsida</taxon>
        <taxon>Asparagales</taxon>
        <taxon>Orchidaceae</taxon>
        <taxon>Apostasioideae</taxon>
        <taxon>Apostasia</taxon>
    </lineage>
</organism>
<proteinExistence type="predicted"/>